<dbReference type="InterPro" id="IPR022156">
    <property type="entry name" value="Uncharacterised_YfbK_N"/>
</dbReference>
<gene>
    <name evidence="3" type="ORF">ACFSR5_14205</name>
</gene>
<reference evidence="4" key="1">
    <citation type="journal article" date="2019" name="Int. J. Syst. Evol. Microbiol.">
        <title>The Global Catalogue of Microorganisms (GCM) 10K type strain sequencing project: providing services to taxonomists for standard genome sequencing and annotation.</title>
        <authorList>
            <consortium name="The Broad Institute Genomics Platform"/>
            <consortium name="The Broad Institute Genome Sequencing Center for Infectious Disease"/>
            <person name="Wu L."/>
            <person name="Ma J."/>
        </authorList>
    </citation>
    <scope>NUCLEOTIDE SEQUENCE [LARGE SCALE GENOMIC DNA]</scope>
    <source>
        <strain evidence="4">KCTC 42662</strain>
    </source>
</reference>
<evidence type="ECO:0000313" key="4">
    <source>
        <dbReference type="Proteomes" id="UP001597545"/>
    </source>
</evidence>
<dbReference type="InterPro" id="IPR051266">
    <property type="entry name" value="CLCR"/>
</dbReference>
<comment type="caution">
    <text evidence="3">The sequence shown here is derived from an EMBL/GenBank/DDBJ whole genome shotgun (WGS) entry which is preliminary data.</text>
</comment>
<dbReference type="Gene3D" id="3.40.50.410">
    <property type="entry name" value="von Willebrand factor, type A domain"/>
    <property type="match status" value="1"/>
</dbReference>
<dbReference type="SMART" id="SM00327">
    <property type="entry name" value="VWA"/>
    <property type="match status" value="1"/>
</dbReference>
<accession>A0ABW5KLH6</accession>
<dbReference type="InterPro" id="IPR008969">
    <property type="entry name" value="CarboxyPept-like_regulatory"/>
</dbReference>
<dbReference type="Pfam" id="PF13715">
    <property type="entry name" value="CarbopepD_reg_2"/>
    <property type="match status" value="1"/>
</dbReference>
<dbReference type="EMBL" id="JBHULR010000006">
    <property type="protein sequence ID" value="MFD2548800.1"/>
    <property type="molecule type" value="Genomic_DNA"/>
</dbReference>
<dbReference type="InterPro" id="IPR036465">
    <property type="entry name" value="vWFA_dom_sf"/>
</dbReference>
<protein>
    <submittedName>
        <fullName evidence="3">von Willebrand factor type A domain-containing protein</fullName>
    </submittedName>
</protein>
<feature type="domain" description="VWFA" evidence="2">
    <location>
        <begin position="244"/>
        <end position="422"/>
    </location>
</feature>
<sequence>MVKTIGLSVLFTWCLCMATVFGKEWQGKVLDARDGSVVIGASVLNQRTKVSVQTGQDGGFRIDGEVGDKLLVSMLGFEAQTIRLKKQQALVVYIQSSAALLEEVVIVGYQGQATLSAKSNGVRIRGVARPHSQNVNAESYRVIKENTFQNPIKEPLSTFAVDVDAASYSNMRRMLKMGEIPPADAVRVEELINYFQYDLEAPQGGDPVRIVTELTTAPWNPQHQLLRISLKAKDVAKEKLSPSNFVFLIDVSGSMFAANKLPLVKSSLKMLVDQLRSMDRVAIVTYAGSASVKLESTRGDQKIKIKDAIDALEAGGSTAGGAGIRKAYDIARTNFIKEGNNRIIMATDGDFNVGASSDQEMETLIERERESGVNISILGYGMGNYKDSKMEILADKGRGNYAYIDNITEARKAIITEFGGTLFTVAKDVKIQVEFNPDHVQAYRLVGYENRLMEAEDFNNDTKVGGDMGVGHTVTALYEVVPTGVRSALIGTVDKLKYQEVSNPVRRTSSDELATVKFRYKEPQGDMSKLKEVIVVNHVIPLEKVSSDFRFASAVAEFGMLLRNSTFKQEASFSSLIGRARAAKGQDVEGYRMEFIRMAEDTEALMKGVLNED</sequence>
<dbReference type="PANTHER" id="PTHR10579">
    <property type="entry name" value="CALCIUM-ACTIVATED CHLORIDE CHANNEL REGULATOR"/>
    <property type="match status" value="1"/>
</dbReference>
<dbReference type="Pfam" id="PF12034">
    <property type="entry name" value="YfbK_C"/>
    <property type="match status" value="1"/>
</dbReference>
<name>A0ABW5KLH6_9SPHI</name>
<dbReference type="Pfam" id="PF12450">
    <property type="entry name" value="vWF_A"/>
    <property type="match status" value="1"/>
</dbReference>
<evidence type="ECO:0000259" key="2">
    <source>
        <dbReference type="PROSITE" id="PS50234"/>
    </source>
</evidence>
<dbReference type="PROSITE" id="PS50234">
    <property type="entry name" value="VWFA"/>
    <property type="match status" value="1"/>
</dbReference>
<organism evidence="3 4">
    <name type="scientific">Sphingobacterium suaedae</name>
    <dbReference type="NCBI Taxonomy" id="1686402"/>
    <lineage>
        <taxon>Bacteria</taxon>
        <taxon>Pseudomonadati</taxon>
        <taxon>Bacteroidota</taxon>
        <taxon>Sphingobacteriia</taxon>
        <taxon>Sphingobacteriales</taxon>
        <taxon>Sphingobacteriaceae</taxon>
        <taxon>Sphingobacterium</taxon>
    </lineage>
</organism>
<dbReference type="SUPFAM" id="SSF53300">
    <property type="entry name" value="vWA-like"/>
    <property type="match status" value="1"/>
</dbReference>
<dbReference type="InterPro" id="IPR021908">
    <property type="entry name" value="YfbK_C"/>
</dbReference>
<keyword evidence="1" id="KW-0732">Signal</keyword>
<dbReference type="RefSeq" id="WP_380904927.1">
    <property type="nucleotide sequence ID" value="NZ_JBHUEG010000005.1"/>
</dbReference>
<dbReference type="Proteomes" id="UP001597545">
    <property type="component" value="Unassembled WGS sequence"/>
</dbReference>
<feature type="signal peptide" evidence="1">
    <location>
        <begin position="1"/>
        <end position="22"/>
    </location>
</feature>
<evidence type="ECO:0000313" key="3">
    <source>
        <dbReference type="EMBL" id="MFD2548800.1"/>
    </source>
</evidence>
<proteinExistence type="predicted"/>
<dbReference type="PANTHER" id="PTHR10579:SF43">
    <property type="entry name" value="ZINC FINGER (C3HC4-TYPE RING FINGER) FAMILY PROTEIN"/>
    <property type="match status" value="1"/>
</dbReference>
<feature type="chain" id="PRO_5045222466" evidence="1">
    <location>
        <begin position="23"/>
        <end position="613"/>
    </location>
</feature>
<keyword evidence="4" id="KW-1185">Reference proteome</keyword>
<dbReference type="InterPro" id="IPR002035">
    <property type="entry name" value="VWF_A"/>
</dbReference>
<evidence type="ECO:0000256" key="1">
    <source>
        <dbReference type="SAM" id="SignalP"/>
    </source>
</evidence>
<dbReference type="SUPFAM" id="SSF49464">
    <property type="entry name" value="Carboxypeptidase regulatory domain-like"/>
    <property type="match status" value="1"/>
</dbReference>
<dbReference type="Pfam" id="PF00092">
    <property type="entry name" value="VWA"/>
    <property type="match status" value="1"/>
</dbReference>